<dbReference type="RefSeq" id="WP_380056925.1">
    <property type="nucleotide sequence ID" value="NZ_JBHSWB010000001.1"/>
</dbReference>
<evidence type="ECO:0000313" key="3">
    <source>
        <dbReference type="EMBL" id="MFC6661447.1"/>
    </source>
</evidence>
<feature type="region of interest" description="Disordered" evidence="1">
    <location>
        <begin position="1"/>
        <end position="33"/>
    </location>
</feature>
<comment type="caution">
    <text evidence="3">The sequence shown here is derived from an EMBL/GenBank/DDBJ whole genome shotgun (WGS) entry which is preliminary data.</text>
</comment>
<dbReference type="Pfam" id="PF13602">
    <property type="entry name" value="ADH_zinc_N_2"/>
    <property type="match status" value="1"/>
</dbReference>
<dbReference type="InterPro" id="IPR013154">
    <property type="entry name" value="ADH-like_N"/>
</dbReference>
<keyword evidence="4" id="KW-1185">Reference proteome</keyword>
<dbReference type="CDD" id="cd08267">
    <property type="entry name" value="MDR1"/>
    <property type="match status" value="1"/>
</dbReference>
<dbReference type="InterPro" id="IPR036291">
    <property type="entry name" value="NAD(P)-bd_dom_sf"/>
</dbReference>
<feature type="compositionally biased region" description="Low complexity" evidence="1">
    <location>
        <begin position="16"/>
        <end position="26"/>
    </location>
</feature>
<proteinExistence type="predicted"/>
<evidence type="ECO:0000313" key="4">
    <source>
        <dbReference type="Proteomes" id="UP001596317"/>
    </source>
</evidence>
<accession>A0ABW1ZPP6</accession>
<dbReference type="InterPro" id="IPR020843">
    <property type="entry name" value="ER"/>
</dbReference>
<dbReference type="PANTHER" id="PTHR44013:SF1">
    <property type="entry name" value="ZINC-TYPE ALCOHOL DEHYDROGENASE-LIKE PROTEIN C16A3.02C"/>
    <property type="match status" value="1"/>
</dbReference>
<evidence type="ECO:0000259" key="2">
    <source>
        <dbReference type="SMART" id="SM00829"/>
    </source>
</evidence>
<feature type="domain" description="Enoyl reductase (ER)" evidence="2">
    <location>
        <begin position="30"/>
        <end position="327"/>
    </location>
</feature>
<dbReference type="SUPFAM" id="SSF50129">
    <property type="entry name" value="GroES-like"/>
    <property type="match status" value="1"/>
</dbReference>
<dbReference type="InterPro" id="IPR052733">
    <property type="entry name" value="Chloroplast_QOR"/>
</dbReference>
<dbReference type="SUPFAM" id="SSF51735">
    <property type="entry name" value="NAD(P)-binding Rossmann-fold domains"/>
    <property type="match status" value="1"/>
</dbReference>
<dbReference type="EMBL" id="JBHSWB010000001">
    <property type="protein sequence ID" value="MFC6661447.1"/>
    <property type="molecule type" value="Genomic_DNA"/>
</dbReference>
<gene>
    <name evidence="3" type="ORF">ACFP90_14670</name>
</gene>
<dbReference type="Proteomes" id="UP001596317">
    <property type="component" value="Unassembled WGS sequence"/>
</dbReference>
<dbReference type="InterPro" id="IPR011032">
    <property type="entry name" value="GroES-like_sf"/>
</dbReference>
<dbReference type="SMART" id="SM00829">
    <property type="entry name" value="PKS_ER"/>
    <property type="match status" value="1"/>
</dbReference>
<sequence>MRSPARLGPGAGEGRPGAPLRGPRGAARGGGGLARPQGDELLVRVAASSINATDLALRSGGLGPLAARQLPLTVGFDVCGEVVACGPRVTAFRPGEWVYALLGLRAGGSAEYVTVRQGRAARAPATVSAVQAAAVPLAGLTALQALRAQGGLQPHSTGPQPRVLVYGAAGGIGSFAVGLARVLGAHVTGVARSEKHAFVQALGADEVLAPADLDWTQAGPWDVVLDTPPALSFAAVRPALGPRGVLVSTRPLPTRLGDAAAMLPRRGPHPRLATIHTAERGLDLAFLARLIDSGELPVPVDRVFPLQDIAAAHRYAEGDEVRGKVVVAVAED</sequence>
<evidence type="ECO:0000256" key="1">
    <source>
        <dbReference type="SAM" id="MobiDB-lite"/>
    </source>
</evidence>
<organism evidence="3 4">
    <name type="scientific">Deinococcus multiflagellatus</name>
    <dbReference type="NCBI Taxonomy" id="1656887"/>
    <lineage>
        <taxon>Bacteria</taxon>
        <taxon>Thermotogati</taxon>
        <taxon>Deinococcota</taxon>
        <taxon>Deinococci</taxon>
        <taxon>Deinococcales</taxon>
        <taxon>Deinococcaceae</taxon>
        <taxon>Deinococcus</taxon>
    </lineage>
</organism>
<name>A0ABW1ZPP6_9DEIO</name>
<dbReference type="Gene3D" id="3.40.50.720">
    <property type="entry name" value="NAD(P)-binding Rossmann-like Domain"/>
    <property type="match status" value="1"/>
</dbReference>
<dbReference type="PANTHER" id="PTHR44013">
    <property type="entry name" value="ZINC-TYPE ALCOHOL DEHYDROGENASE-LIKE PROTEIN C16A3.02C"/>
    <property type="match status" value="1"/>
</dbReference>
<dbReference type="Pfam" id="PF08240">
    <property type="entry name" value="ADH_N"/>
    <property type="match status" value="1"/>
</dbReference>
<protein>
    <submittedName>
        <fullName evidence="3">NAD(P)-dependent alcohol dehydrogenase</fullName>
    </submittedName>
</protein>
<reference evidence="4" key="1">
    <citation type="journal article" date="2019" name="Int. J. Syst. Evol. Microbiol.">
        <title>The Global Catalogue of Microorganisms (GCM) 10K type strain sequencing project: providing services to taxonomists for standard genome sequencing and annotation.</title>
        <authorList>
            <consortium name="The Broad Institute Genomics Platform"/>
            <consortium name="The Broad Institute Genome Sequencing Center for Infectious Disease"/>
            <person name="Wu L."/>
            <person name="Ma J."/>
        </authorList>
    </citation>
    <scope>NUCLEOTIDE SEQUENCE [LARGE SCALE GENOMIC DNA]</scope>
    <source>
        <strain evidence="4">CCUG 63830</strain>
    </source>
</reference>
<dbReference type="Gene3D" id="3.90.180.10">
    <property type="entry name" value="Medium-chain alcohol dehydrogenases, catalytic domain"/>
    <property type="match status" value="1"/>
</dbReference>